<dbReference type="OMA" id="MRINTTV"/>
<feature type="non-terminal residue" evidence="1">
    <location>
        <position position="257"/>
    </location>
</feature>
<dbReference type="Proteomes" id="UP000053558">
    <property type="component" value="Unassembled WGS sequence"/>
</dbReference>
<accession>A0A5M3MB93</accession>
<dbReference type="RefSeq" id="XP_007773703.1">
    <property type="nucleotide sequence ID" value="XM_007775513.1"/>
</dbReference>
<comment type="caution">
    <text evidence="1">The sequence shown here is derived from an EMBL/GenBank/DDBJ whole genome shotgun (WGS) entry which is preliminary data.</text>
</comment>
<sequence length="257" mass="27637">MPIVTTLLDDQSPLIQYNGIWGYGGSAGDVYGSYYYLGTYTVSNRPNNQSATFTFKGTGFTIYGSNRGDHGLFQVSVDGETYQNNSENAAAVTLQQVLLTQTNLTQGELHNVTITNLAPLDSPYLDVDFVTWETPVGEDDQGIASILVQDTDPSFDYQPADAWSTNPSNITQYKDGTGHITSTDGAYVAFTLTGDVVNLYGSTGPECGNYSISLDEGPASQYNASRAFSAYQNVIYHANNLGPGTHKINVTNNVAVG</sequence>
<keyword evidence="2" id="KW-1185">Reference proteome</keyword>
<name>A0A5M3MB93_CONPW</name>
<proteinExistence type="predicted"/>
<organism evidence="1 2">
    <name type="scientific">Coniophora puteana (strain RWD-64-598)</name>
    <name type="common">Brown rot fungus</name>
    <dbReference type="NCBI Taxonomy" id="741705"/>
    <lineage>
        <taxon>Eukaryota</taxon>
        <taxon>Fungi</taxon>
        <taxon>Dikarya</taxon>
        <taxon>Basidiomycota</taxon>
        <taxon>Agaricomycotina</taxon>
        <taxon>Agaricomycetes</taxon>
        <taxon>Agaricomycetidae</taxon>
        <taxon>Boletales</taxon>
        <taxon>Coniophorineae</taxon>
        <taxon>Coniophoraceae</taxon>
        <taxon>Coniophora</taxon>
    </lineage>
</organism>
<evidence type="ECO:0000313" key="1">
    <source>
        <dbReference type="EMBL" id="EIW76492.1"/>
    </source>
</evidence>
<dbReference type="KEGG" id="cput:CONPUDRAFT_146884"/>
<dbReference type="GeneID" id="19202249"/>
<dbReference type="AlphaFoldDB" id="A0A5M3MB93"/>
<dbReference type="OrthoDB" id="2564234at2759"/>
<evidence type="ECO:0000313" key="2">
    <source>
        <dbReference type="Proteomes" id="UP000053558"/>
    </source>
</evidence>
<gene>
    <name evidence="1" type="ORF">CONPUDRAFT_146884</name>
</gene>
<dbReference type="EMBL" id="JH711586">
    <property type="protein sequence ID" value="EIW76492.1"/>
    <property type="molecule type" value="Genomic_DNA"/>
</dbReference>
<dbReference type="Gene3D" id="2.60.120.260">
    <property type="entry name" value="Galactose-binding domain-like"/>
    <property type="match status" value="2"/>
</dbReference>
<reference evidence="2" key="1">
    <citation type="journal article" date="2012" name="Science">
        <title>The Paleozoic origin of enzymatic lignin decomposition reconstructed from 31 fungal genomes.</title>
        <authorList>
            <person name="Floudas D."/>
            <person name="Binder M."/>
            <person name="Riley R."/>
            <person name="Barry K."/>
            <person name="Blanchette R.A."/>
            <person name="Henrissat B."/>
            <person name="Martinez A.T."/>
            <person name="Otillar R."/>
            <person name="Spatafora J.W."/>
            <person name="Yadav J.S."/>
            <person name="Aerts A."/>
            <person name="Benoit I."/>
            <person name="Boyd A."/>
            <person name="Carlson A."/>
            <person name="Copeland A."/>
            <person name="Coutinho P.M."/>
            <person name="de Vries R.P."/>
            <person name="Ferreira P."/>
            <person name="Findley K."/>
            <person name="Foster B."/>
            <person name="Gaskell J."/>
            <person name="Glotzer D."/>
            <person name="Gorecki P."/>
            <person name="Heitman J."/>
            <person name="Hesse C."/>
            <person name="Hori C."/>
            <person name="Igarashi K."/>
            <person name="Jurgens J.A."/>
            <person name="Kallen N."/>
            <person name="Kersten P."/>
            <person name="Kohler A."/>
            <person name="Kuees U."/>
            <person name="Kumar T.K.A."/>
            <person name="Kuo A."/>
            <person name="LaButti K."/>
            <person name="Larrondo L.F."/>
            <person name="Lindquist E."/>
            <person name="Ling A."/>
            <person name="Lombard V."/>
            <person name="Lucas S."/>
            <person name="Lundell T."/>
            <person name="Martin R."/>
            <person name="McLaughlin D.J."/>
            <person name="Morgenstern I."/>
            <person name="Morin E."/>
            <person name="Murat C."/>
            <person name="Nagy L.G."/>
            <person name="Nolan M."/>
            <person name="Ohm R.A."/>
            <person name="Patyshakuliyeva A."/>
            <person name="Rokas A."/>
            <person name="Ruiz-Duenas F.J."/>
            <person name="Sabat G."/>
            <person name="Salamov A."/>
            <person name="Samejima M."/>
            <person name="Schmutz J."/>
            <person name="Slot J.C."/>
            <person name="St John F."/>
            <person name="Stenlid J."/>
            <person name="Sun H."/>
            <person name="Sun S."/>
            <person name="Syed K."/>
            <person name="Tsang A."/>
            <person name="Wiebenga A."/>
            <person name="Young D."/>
            <person name="Pisabarro A."/>
            <person name="Eastwood D.C."/>
            <person name="Martin F."/>
            <person name="Cullen D."/>
            <person name="Grigoriev I.V."/>
            <person name="Hibbett D.S."/>
        </authorList>
    </citation>
    <scope>NUCLEOTIDE SEQUENCE [LARGE SCALE GENOMIC DNA]</scope>
    <source>
        <strain evidence="2">RWD-64-598 SS2</strain>
    </source>
</reference>
<protein>
    <submittedName>
        <fullName evidence="1">Uncharacterized protein</fullName>
    </submittedName>
</protein>